<evidence type="ECO:0000313" key="4">
    <source>
        <dbReference type="EMBL" id="GAT33844.1"/>
    </source>
</evidence>
<dbReference type="InParanoid" id="A0A146GAJ2"/>
<accession>A0A146GAJ2</accession>
<dbReference type="GO" id="GO:0016020">
    <property type="term" value="C:membrane"/>
    <property type="evidence" value="ECO:0007669"/>
    <property type="project" value="GOC"/>
</dbReference>
<dbReference type="Pfam" id="PF00149">
    <property type="entry name" value="Metallophos"/>
    <property type="match status" value="1"/>
</dbReference>
<keyword evidence="1" id="KW-0479">Metal-binding</keyword>
<dbReference type="CDD" id="cd07385">
    <property type="entry name" value="MPP_YkuE_C"/>
    <property type="match status" value="1"/>
</dbReference>
<sequence length="279" mass="29967">MSDLMQVVSRRKFVGQLLGVTAVTAFAGYPVWETRHLVINRLRVGLPSLPSSLSGLKIAFLADIHVGPFLSSQYLRRVVNQVNSLGVDLILLGGDYVHREGRYVASTAAELARLSAPLGVFSVLGNHDYYAGRELTLAELARNGLPCLVNSGLRITRGTDSLWLGGVDDLCRGTPSPELALSGVRSGETAILLSHCPDVAETLKDDRVSLMLSGHTHGGQIRLPFIGSPIIPSRYGQKYASGLVQAPKTQCFVTRGVGTIFPPVRLNCPPEIAVITLTT</sequence>
<dbReference type="PANTHER" id="PTHR31302">
    <property type="entry name" value="TRANSMEMBRANE PROTEIN WITH METALLOPHOSPHOESTERASE DOMAIN-RELATED"/>
    <property type="match status" value="1"/>
</dbReference>
<comment type="caution">
    <text evidence="4">The sequence shown here is derived from an EMBL/GenBank/DDBJ whole genome shotgun (WGS) entry which is preliminary data.</text>
</comment>
<dbReference type="GO" id="GO:0009245">
    <property type="term" value="P:lipid A biosynthetic process"/>
    <property type="evidence" value="ECO:0007669"/>
    <property type="project" value="TreeGrafter"/>
</dbReference>
<dbReference type="OrthoDB" id="9780884at2"/>
<dbReference type="GO" id="GO:0008758">
    <property type="term" value="F:UDP-2,3-diacylglucosamine hydrolase activity"/>
    <property type="evidence" value="ECO:0007669"/>
    <property type="project" value="TreeGrafter"/>
</dbReference>
<dbReference type="FunCoup" id="A0A146GAJ2">
    <property type="interactions" value="130"/>
</dbReference>
<feature type="domain" description="Calcineurin-like phosphoesterase" evidence="3">
    <location>
        <begin position="56"/>
        <end position="218"/>
    </location>
</feature>
<dbReference type="InterPro" id="IPR029052">
    <property type="entry name" value="Metallo-depent_PP-like"/>
</dbReference>
<gene>
    <name evidence="4" type="ORF">TSACC_22264</name>
</gene>
<dbReference type="EMBL" id="BDCO01000002">
    <property type="protein sequence ID" value="GAT33844.1"/>
    <property type="molecule type" value="Genomic_DNA"/>
</dbReference>
<dbReference type="AlphaFoldDB" id="A0A146GAJ2"/>
<dbReference type="Gene3D" id="3.60.21.10">
    <property type="match status" value="1"/>
</dbReference>
<reference evidence="5" key="1">
    <citation type="journal article" date="2017" name="Genome Announc.">
        <title>Draft Genome Sequence of Terrimicrobium sacchariphilum NM-5T, a Facultative Anaerobic Soil Bacterium of the Class Spartobacteria.</title>
        <authorList>
            <person name="Qiu Y.L."/>
            <person name="Tourlousse D.M."/>
            <person name="Matsuura N."/>
            <person name="Ohashi A."/>
            <person name="Sekiguchi Y."/>
        </authorList>
    </citation>
    <scope>NUCLEOTIDE SEQUENCE [LARGE SCALE GENOMIC DNA]</scope>
    <source>
        <strain evidence="5">NM-5</strain>
    </source>
</reference>
<dbReference type="InterPro" id="IPR051158">
    <property type="entry name" value="Metallophosphoesterase_sf"/>
</dbReference>
<name>A0A146GAJ2_TERSA</name>
<dbReference type="RefSeq" id="WP_084400423.1">
    <property type="nucleotide sequence ID" value="NZ_BDCO01000002.1"/>
</dbReference>
<keyword evidence="2" id="KW-0378">Hydrolase</keyword>
<evidence type="ECO:0000256" key="2">
    <source>
        <dbReference type="ARBA" id="ARBA00022801"/>
    </source>
</evidence>
<dbReference type="GO" id="GO:0046872">
    <property type="term" value="F:metal ion binding"/>
    <property type="evidence" value="ECO:0007669"/>
    <property type="project" value="UniProtKB-KW"/>
</dbReference>
<evidence type="ECO:0000259" key="3">
    <source>
        <dbReference type="Pfam" id="PF00149"/>
    </source>
</evidence>
<dbReference type="SUPFAM" id="SSF56300">
    <property type="entry name" value="Metallo-dependent phosphatases"/>
    <property type="match status" value="1"/>
</dbReference>
<dbReference type="STRING" id="690879.TSACC_22264"/>
<keyword evidence="5" id="KW-1185">Reference proteome</keyword>
<dbReference type="InterPro" id="IPR004843">
    <property type="entry name" value="Calcineurin-like_PHP"/>
</dbReference>
<organism evidence="4 5">
    <name type="scientific">Terrimicrobium sacchariphilum</name>
    <dbReference type="NCBI Taxonomy" id="690879"/>
    <lineage>
        <taxon>Bacteria</taxon>
        <taxon>Pseudomonadati</taxon>
        <taxon>Verrucomicrobiota</taxon>
        <taxon>Terrimicrobiia</taxon>
        <taxon>Terrimicrobiales</taxon>
        <taxon>Terrimicrobiaceae</taxon>
        <taxon>Terrimicrobium</taxon>
    </lineage>
</organism>
<proteinExistence type="predicted"/>
<dbReference type="Proteomes" id="UP000076023">
    <property type="component" value="Unassembled WGS sequence"/>
</dbReference>
<protein>
    <recommendedName>
        <fullName evidence="3">Calcineurin-like phosphoesterase domain-containing protein</fullName>
    </recommendedName>
</protein>
<evidence type="ECO:0000313" key="5">
    <source>
        <dbReference type="Proteomes" id="UP000076023"/>
    </source>
</evidence>
<evidence type="ECO:0000256" key="1">
    <source>
        <dbReference type="ARBA" id="ARBA00022723"/>
    </source>
</evidence>
<dbReference type="PANTHER" id="PTHR31302:SF31">
    <property type="entry name" value="PHOSPHODIESTERASE YAEI"/>
    <property type="match status" value="1"/>
</dbReference>